<proteinExistence type="predicted"/>
<evidence type="ECO:0000313" key="1">
    <source>
        <dbReference type="EMBL" id="KGK32664.1"/>
    </source>
</evidence>
<dbReference type="EMBL" id="JQFK01001992">
    <property type="protein sequence ID" value="KGK32666.1"/>
    <property type="molecule type" value="Genomic_DNA"/>
</dbReference>
<gene>
    <name evidence="2" type="ORF">JL09_g6727</name>
    <name evidence="1" type="ORF">JL09_g6729</name>
</gene>
<reference evidence="3" key="1">
    <citation type="journal article" date="2014" name="Microb. Cell Fact.">
        <title>Exploiting Issatchenkia orientalis SD108 for succinic acid production.</title>
        <authorList>
            <person name="Xiao H."/>
            <person name="Shao Z."/>
            <person name="Jiang Y."/>
            <person name="Dole S."/>
            <person name="Zhao H."/>
        </authorList>
    </citation>
    <scope>NUCLEOTIDE SEQUENCE [LARGE SCALE GENOMIC DNA]</scope>
    <source>
        <strain evidence="3">SD108</strain>
    </source>
</reference>
<protein>
    <submittedName>
        <fullName evidence="1">Uncharacterized protein</fullName>
    </submittedName>
</protein>
<dbReference type="EMBL" id="JQFK01001994">
    <property type="protein sequence ID" value="KGK32664.1"/>
    <property type="molecule type" value="Genomic_DNA"/>
</dbReference>
<dbReference type="HOGENOM" id="CLU_3438945_0_0_1"/>
<name>A0A099NKN3_PICKU</name>
<dbReference type="Proteomes" id="UP000029867">
    <property type="component" value="Unassembled WGS sequence"/>
</dbReference>
<evidence type="ECO:0000313" key="2">
    <source>
        <dbReference type="EMBL" id="KGK32666.1"/>
    </source>
</evidence>
<comment type="caution">
    <text evidence="1">The sequence shown here is derived from an EMBL/GenBank/DDBJ whole genome shotgun (WGS) entry which is preliminary data.</text>
</comment>
<reference evidence="1" key="2">
    <citation type="submission" date="2014-08" db="EMBL/GenBank/DDBJ databases">
        <title>Exploiting Issatchenkia orientalis SD108 for Succinic Acid Production.</title>
        <authorList>
            <person name="Xiao H."/>
            <person name="Shao Z."/>
            <person name="Jiang Y."/>
            <person name="Dole S."/>
            <person name="Zhao H."/>
        </authorList>
    </citation>
    <scope>NUCLEOTIDE SEQUENCE [LARGE SCALE GENOMIC DNA]</scope>
    <source>
        <strain evidence="1">SD108</strain>
    </source>
</reference>
<accession>A0A099NKN3</accession>
<evidence type="ECO:0000313" key="3">
    <source>
        <dbReference type="Proteomes" id="UP000029867"/>
    </source>
</evidence>
<sequence length="9" mass="973">MCKGLGNNH</sequence>
<organism evidence="1 3">
    <name type="scientific">Pichia kudriavzevii</name>
    <name type="common">Yeast</name>
    <name type="synonym">Issatchenkia orientalis</name>
    <dbReference type="NCBI Taxonomy" id="4909"/>
    <lineage>
        <taxon>Eukaryota</taxon>
        <taxon>Fungi</taxon>
        <taxon>Dikarya</taxon>
        <taxon>Ascomycota</taxon>
        <taxon>Saccharomycotina</taxon>
        <taxon>Pichiomycetes</taxon>
        <taxon>Pichiales</taxon>
        <taxon>Pichiaceae</taxon>
        <taxon>Pichia</taxon>
    </lineage>
</organism>